<feature type="chain" id="PRO_5029589410" description="Secreted protein" evidence="1">
    <location>
        <begin position="30"/>
        <end position="169"/>
    </location>
</feature>
<reference evidence="2 3" key="1">
    <citation type="journal article" date="2020" name="Nature">
        <title>Six reference-quality genomes reveal evolution of bat adaptations.</title>
        <authorList>
            <person name="Jebb D."/>
            <person name="Huang Z."/>
            <person name="Pippel M."/>
            <person name="Hughes G.M."/>
            <person name="Lavrichenko K."/>
            <person name="Devanna P."/>
            <person name="Winkler S."/>
            <person name="Jermiin L.S."/>
            <person name="Skirmuntt E.C."/>
            <person name="Katzourakis A."/>
            <person name="Burkitt-Gray L."/>
            <person name="Ray D.A."/>
            <person name="Sullivan K.A.M."/>
            <person name="Roscito J.G."/>
            <person name="Kirilenko B.M."/>
            <person name="Davalos L.M."/>
            <person name="Corthals A.P."/>
            <person name="Power M.L."/>
            <person name="Jones G."/>
            <person name="Ransome R.D."/>
            <person name="Dechmann D.K.N."/>
            <person name="Locatelli A.G."/>
            <person name="Puechmaille S.J."/>
            <person name="Fedrigo O."/>
            <person name="Jarvis E.D."/>
            <person name="Hiller M."/>
            <person name="Vernes S.C."/>
            <person name="Myers E.W."/>
            <person name="Teeling E.C."/>
        </authorList>
    </citation>
    <scope>NUCLEOTIDE SEQUENCE [LARGE SCALE GENOMIC DNA]</scope>
    <source>
        <strain evidence="2">MMyoMyo1</strain>
        <tissue evidence="2">Flight muscle</tissue>
    </source>
</reference>
<keyword evidence="1" id="KW-0732">Signal</keyword>
<evidence type="ECO:0008006" key="4">
    <source>
        <dbReference type="Google" id="ProtNLM"/>
    </source>
</evidence>
<dbReference type="EMBL" id="JABWUV010000024">
    <property type="protein sequence ID" value="KAF6277382.1"/>
    <property type="molecule type" value="Genomic_DNA"/>
</dbReference>
<dbReference type="AlphaFoldDB" id="A0A7J7RMK9"/>
<sequence length="169" mass="18015">MGVGYTRSCYSLNWGRLLTWLLFLGWGLAARCFCSSDVVGCLWGYCSLDMGRLITRLLLLGWGWAARAAAALRTGVSCTRGCSSSDGDGPFTWLLLLKQVQAVCGSASWTRACCAGLPLLGHGRSACVAAARMGRGCSQNCCSSDGGGLLTQLLLLELGRLLVWLLLLE</sequence>
<protein>
    <recommendedName>
        <fullName evidence="4">Secreted protein</fullName>
    </recommendedName>
</protein>
<proteinExistence type="predicted"/>
<organism evidence="2 3">
    <name type="scientific">Myotis myotis</name>
    <name type="common">Greater mouse-eared bat</name>
    <name type="synonym">Vespertilio myotis</name>
    <dbReference type="NCBI Taxonomy" id="51298"/>
    <lineage>
        <taxon>Eukaryota</taxon>
        <taxon>Metazoa</taxon>
        <taxon>Chordata</taxon>
        <taxon>Craniata</taxon>
        <taxon>Vertebrata</taxon>
        <taxon>Euteleostomi</taxon>
        <taxon>Mammalia</taxon>
        <taxon>Eutheria</taxon>
        <taxon>Laurasiatheria</taxon>
        <taxon>Chiroptera</taxon>
        <taxon>Yangochiroptera</taxon>
        <taxon>Vespertilionidae</taxon>
        <taxon>Myotis</taxon>
    </lineage>
</organism>
<evidence type="ECO:0000313" key="2">
    <source>
        <dbReference type="EMBL" id="KAF6277382.1"/>
    </source>
</evidence>
<name>A0A7J7RMK9_MYOMY</name>
<keyword evidence="3" id="KW-1185">Reference proteome</keyword>
<gene>
    <name evidence="2" type="ORF">mMyoMyo1_010251</name>
</gene>
<dbReference type="Proteomes" id="UP000527355">
    <property type="component" value="Unassembled WGS sequence"/>
</dbReference>
<evidence type="ECO:0000313" key="3">
    <source>
        <dbReference type="Proteomes" id="UP000527355"/>
    </source>
</evidence>
<feature type="signal peptide" evidence="1">
    <location>
        <begin position="1"/>
        <end position="29"/>
    </location>
</feature>
<evidence type="ECO:0000256" key="1">
    <source>
        <dbReference type="SAM" id="SignalP"/>
    </source>
</evidence>
<comment type="caution">
    <text evidence="2">The sequence shown here is derived from an EMBL/GenBank/DDBJ whole genome shotgun (WGS) entry which is preliminary data.</text>
</comment>
<accession>A0A7J7RMK9</accession>